<reference evidence="1 3" key="1">
    <citation type="journal article" date="2014" name="Nat. Genet.">
        <title>Genome and transcriptome of the porcine whipworm Trichuris suis.</title>
        <authorList>
            <person name="Jex A.R."/>
            <person name="Nejsum P."/>
            <person name="Schwarz E.M."/>
            <person name="Hu L."/>
            <person name="Young N.D."/>
            <person name="Hall R.S."/>
            <person name="Korhonen P.K."/>
            <person name="Liao S."/>
            <person name="Thamsborg S."/>
            <person name="Xia J."/>
            <person name="Xu P."/>
            <person name="Wang S."/>
            <person name="Scheerlinck J.P."/>
            <person name="Hofmann A."/>
            <person name="Sternberg P.W."/>
            <person name="Wang J."/>
            <person name="Gasser R.B."/>
        </authorList>
    </citation>
    <scope>NUCLEOTIDE SEQUENCE [LARGE SCALE GENOMIC DNA]</scope>
    <source>
        <strain evidence="2">DCEP-RM93F</strain>
        <strain evidence="1">DCEP-RM93M</strain>
    </source>
</reference>
<proteinExistence type="predicted"/>
<dbReference type="EMBL" id="KL363326">
    <property type="protein sequence ID" value="KFD47458.1"/>
    <property type="molecule type" value="Genomic_DNA"/>
</dbReference>
<name>A0A085LR62_9BILA</name>
<evidence type="ECO:0000313" key="3">
    <source>
        <dbReference type="Proteomes" id="UP000030764"/>
    </source>
</evidence>
<evidence type="ECO:0000313" key="1">
    <source>
        <dbReference type="EMBL" id="KFD47458.1"/>
    </source>
</evidence>
<dbReference type="AlphaFoldDB" id="A0A085LR62"/>
<organism evidence="1 3">
    <name type="scientific">Trichuris suis</name>
    <name type="common">pig whipworm</name>
    <dbReference type="NCBI Taxonomy" id="68888"/>
    <lineage>
        <taxon>Eukaryota</taxon>
        <taxon>Metazoa</taxon>
        <taxon>Ecdysozoa</taxon>
        <taxon>Nematoda</taxon>
        <taxon>Enoplea</taxon>
        <taxon>Dorylaimia</taxon>
        <taxon>Trichinellida</taxon>
        <taxon>Trichuridae</taxon>
        <taxon>Trichuris</taxon>
    </lineage>
</organism>
<dbReference type="Proteomes" id="UP000030758">
    <property type="component" value="Unassembled WGS sequence"/>
</dbReference>
<protein>
    <submittedName>
        <fullName evidence="1">Uncharacterized protein</fullName>
    </submittedName>
</protein>
<dbReference type="Proteomes" id="UP000030764">
    <property type="component" value="Unassembled WGS sequence"/>
</dbReference>
<dbReference type="EMBL" id="KL367684">
    <property type="protein sequence ID" value="KFD60226.1"/>
    <property type="molecule type" value="Genomic_DNA"/>
</dbReference>
<accession>A0A085LR62</accession>
<keyword evidence="3" id="KW-1185">Reference proteome</keyword>
<sequence>MQAYLVLICLIKVAYSVKRNLLRSDFQILKKLSSNPDKATAKADRCNIVVVLDRPVYAERMTQVLENPVYVLLSACVWIAKENELSLAIR</sequence>
<evidence type="ECO:0000313" key="2">
    <source>
        <dbReference type="EMBL" id="KFD60226.1"/>
    </source>
</evidence>
<gene>
    <name evidence="1" type="ORF">M513_11683</name>
    <name evidence="2" type="ORF">M514_11683</name>
</gene>